<gene>
    <name evidence="1" type="ORF">EYF80_029711</name>
</gene>
<dbReference type="AlphaFoldDB" id="A0A4Z2H540"/>
<reference evidence="1 2" key="1">
    <citation type="submission" date="2019-03" db="EMBL/GenBank/DDBJ databases">
        <title>First draft genome of Liparis tanakae, snailfish: a comprehensive survey of snailfish specific genes.</title>
        <authorList>
            <person name="Kim W."/>
            <person name="Song I."/>
            <person name="Jeong J.-H."/>
            <person name="Kim D."/>
            <person name="Kim S."/>
            <person name="Ryu S."/>
            <person name="Song J.Y."/>
            <person name="Lee S.K."/>
        </authorList>
    </citation>
    <scope>NUCLEOTIDE SEQUENCE [LARGE SCALE GENOMIC DNA]</scope>
    <source>
        <tissue evidence="1">Muscle</tissue>
    </source>
</reference>
<comment type="caution">
    <text evidence="1">The sequence shown here is derived from an EMBL/GenBank/DDBJ whole genome shotgun (WGS) entry which is preliminary data.</text>
</comment>
<protein>
    <submittedName>
        <fullName evidence="1">Uncharacterized protein</fullName>
    </submittedName>
</protein>
<evidence type="ECO:0000313" key="1">
    <source>
        <dbReference type="EMBL" id="TNN60042.1"/>
    </source>
</evidence>
<keyword evidence="2" id="KW-1185">Reference proteome</keyword>
<dbReference type="EMBL" id="SRLO01000341">
    <property type="protein sequence ID" value="TNN60042.1"/>
    <property type="molecule type" value="Genomic_DNA"/>
</dbReference>
<evidence type="ECO:0000313" key="2">
    <source>
        <dbReference type="Proteomes" id="UP000314294"/>
    </source>
</evidence>
<dbReference type="Proteomes" id="UP000314294">
    <property type="component" value="Unassembled WGS sequence"/>
</dbReference>
<accession>A0A4Z2H540</accession>
<organism evidence="1 2">
    <name type="scientific">Liparis tanakae</name>
    <name type="common">Tanaka's snailfish</name>
    <dbReference type="NCBI Taxonomy" id="230148"/>
    <lineage>
        <taxon>Eukaryota</taxon>
        <taxon>Metazoa</taxon>
        <taxon>Chordata</taxon>
        <taxon>Craniata</taxon>
        <taxon>Vertebrata</taxon>
        <taxon>Euteleostomi</taxon>
        <taxon>Actinopterygii</taxon>
        <taxon>Neopterygii</taxon>
        <taxon>Teleostei</taxon>
        <taxon>Neoteleostei</taxon>
        <taxon>Acanthomorphata</taxon>
        <taxon>Eupercaria</taxon>
        <taxon>Perciformes</taxon>
        <taxon>Cottioidei</taxon>
        <taxon>Cottales</taxon>
        <taxon>Liparidae</taxon>
        <taxon>Liparis</taxon>
    </lineage>
</organism>
<name>A0A4Z2H540_9TELE</name>
<proteinExistence type="predicted"/>
<sequence length="69" mass="7643">MDIAITQPVAPTGLVVEVCNPLYRVPKSGEPALNFFSVQHPDVLHMCISYSKCCITSIRACRFLSSRKC</sequence>